<dbReference type="Pfam" id="PF06945">
    <property type="entry name" value="DUF1289"/>
    <property type="match status" value="1"/>
</dbReference>
<reference evidence="1 2" key="1">
    <citation type="submission" date="2018-11" db="EMBL/GenBank/DDBJ databases">
        <authorList>
            <person name="Jang G.I."/>
            <person name="Hwang C.Y."/>
        </authorList>
    </citation>
    <scope>NUCLEOTIDE SEQUENCE [LARGE SCALE GENOMIC DNA]</scope>
    <source>
        <strain evidence="1 2">SSM26</strain>
    </source>
</reference>
<evidence type="ECO:0000313" key="2">
    <source>
        <dbReference type="Proteomes" id="UP000275199"/>
    </source>
</evidence>
<comment type="caution">
    <text evidence="1">The sequence shown here is derived from an EMBL/GenBank/DDBJ whole genome shotgun (WGS) entry which is preliminary data.</text>
</comment>
<keyword evidence="2" id="KW-1185">Reference proteome</keyword>
<name>A0ABX9XD85_9PSED</name>
<accession>A0ABX9XD85</accession>
<evidence type="ECO:0000313" key="1">
    <source>
        <dbReference type="EMBL" id="ROZ80886.1"/>
    </source>
</evidence>
<sequence>MTERGQQASPCVRKCCLDADECLGCGRLMKEILEWANATDARQRDIITAAGERRRARELRAQNR</sequence>
<organism evidence="1 2">
    <name type="scientific">Pseudomonas neustonica</name>
    <dbReference type="NCBI Taxonomy" id="2487346"/>
    <lineage>
        <taxon>Bacteria</taxon>
        <taxon>Pseudomonadati</taxon>
        <taxon>Pseudomonadota</taxon>
        <taxon>Gammaproteobacteria</taxon>
        <taxon>Pseudomonadales</taxon>
        <taxon>Pseudomonadaceae</taxon>
        <taxon>Pseudomonas</taxon>
    </lineage>
</organism>
<proteinExistence type="predicted"/>
<dbReference type="Proteomes" id="UP000275199">
    <property type="component" value="Unassembled WGS sequence"/>
</dbReference>
<protein>
    <submittedName>
        <fullName evidence="1">DUF1289 domain-containing protein</fullName>
    </submittedName>
</protein>
<dbReference type="RefSeq" id="WP_123891268.1">
    <property type="nucleotide sequence ID" value="NZ_RKKU01000036.1"/>
</dbReference>
<dbReference type="EMBL" id="RKKU01000036">
    <property type="protein sequence ID" value="ROZ80886.1"/>
    <property type="molecule type" value="Genomic_DNA"/>
</dbReference>
<gene>
    <name evidence="1" type="ORF">EF096_18745</name>
</gene>
<dbReference type="InterPro" id="IPR010710">
    <property type="entry name" value="DUF1289"/>
</dbReference>